<evidence type="ECO:0000313" key="6">
    <source>
        <dbReference type="EMBL" id="PIP46265.1"/>
    </source>
</evidence>
<dbReference type="SUPFAM" id="SSF58014">
    <property type="entry name" value="Coiled-coil domain of nucleotide exchange factor GrpE"/>
    <property type="match status" value="1"/>
</dbReference>
<dbReference type="Proteomes" id="UP000230007">
    <property type="component" value="Unassembled WGS sequence"/>
</dbReference>
<evidence type="ECO:0000256" key="5">
    <source>
        <dbReference type="SAM" id="MobiDB-lite"/>
    </source>
</evidence>
<dbReference type="SUPFAM" id="SSF51064">
    <property type="entry name" value="Head domain of nucleotide exchange factor GrpE"/>
    <property type="match status" value="1"/>
</dbReference>
<name>A0A2H0ALH2_9BACT</name>
<dbReference type="GO" id="GO:0051087">
    <property type="term" value="F:protein-folding chaperone binding"/>
    <property type="evidence" value="ECO:0007669"/>
    <property type="project" value="InterPro"/>
</dbReference>
<dbReference type="PRINTS" id="PR00773">
    <property type="entry name" value="GRPEPROTEIN"/>
</dbReference>
<comment type="subcellular location">
    <subcellularLocation>
        <location evidence="3">Cytoplasm</location>
    </subcellularLocation>
</comment>
<feature type="region of interest" description="Disordered" evidence="5">
    <location>
        <begin position="1"/>
        <end position="25"/>
    </location>
</feature>
<proteinExistence type="inferred from homology"/>
<dbReference type="InterPro" id="IPR009012">
    <property type="entry name" value="GrpE_head"/>
</dbReference>
<dbReference type="Gene3D" id="3.90.20.20">
    <property type="match status" value="1"/>
</dbReference>
<dbReference type="GO" id="GO:0051082">
    <property type="term" value="F:unfolded protein binding"/>
    <property type="evidence" value="ECO:0007669"/>
    <property type="project" value="TreeGrafter"/>
</dbReference>
<evidence type="ECO:0000256" key="4">
    <source>
        <dbReference type="RuleBase" id="RU004478"/>
    </source>
</evidence>
<dbReference type="AlphaFoldDB" id="A0A2H0ALH2"/>
<evidence type="ECO:0000256" key="3">
    <source>
        <dbReference type="HAMAP-Rule" id="MF_01151"/>
    </source>
</evidence>
<organism evidence="6 7">
    <name type="scientific">Candidatus Colwellbacteria bacterium CG23_combo_of_CG06-09_8_20_14_all_42_19</name>
    <dbReference type="NCBI Taxonomy" id="1974541"/>
    <lineage>
        <taxon>Bacteria</taxon>
        <taxon>Candidatus Colwelliibacteriota</taxon>
    </lineage>
</organism>
<gene>
    <name evidence="3 6" type="primary">grpE</name>
    <name evidence="6" type="ORF">COX15_01170</name>
</gene>
<dbReference type="InterPro" id="IPR000740">
    <property type="entry name" value="GrpE"/>
</dbReference>
<dbReference type="PANTHER" id="PTHR21237:SF23">
    <property type="entry name" value="GRPE PROTEIN HOMOLOG, MITOCHONDRIAL"/>
    <property type="match status" value="1"/>
</dbReference>
<comment type="similarity">
    <text evidence="1 3 4">Belongs to the GrpE family.</text>
</comment>
<evidence type="ECO:0000256" key="1">
    <source>
        <dbReference type="ARBA" id="ARBA00009054"/>
    </source>
</evidence>
<dbReference type="GO" id="GO:0006457">
    <property type="term" value="P:protein folding"/>
    <property type="evidence" value="ECO:0007669"/>
    <property type="project" value="InterPro"/>
</dbReference>
<reference evidence="6 7" key="1">
    <citation type="submission" date="2017-09" db="EMBL/GenBank/DDBJ databases">
        <title>Depth-based differentiation of microbial function through sediment-hosted aquifers and enrichment of novel symbionts in the deep terrestrial subsurface.</title>
        <authorList>
            <person name="Probst A.J."/>
            <person name="Ladd B."/>
            <person name="Jarett J.K."/>
            <person name="Geller-Mcgrath D.E."/>
            <person name="Sieber C.M."/>
            <person name="Emerson J.B."/>
            <person name="Anantharaman K."/>
            <person name="Thomas B.C."/>
            <person name="Malmstrom R."/>
            <person name="Stieglmeier M."/>
            <person name="Klingl A."/>
            <person name="Woyke T."/>
            <person name="Ryan C.M."/>
            <person name="Banfield J.F."/>
        </authorList>
    </citation>
    <scope>NUCLEOTIDE SEQUENCE [LARGE SCALE GENOMIC DNA]</scope>
    <source>
        <strain evidence="6">CG23_combo_of_CG06-09_8_20_14_all_42_19</strain>
    </source>
</reference>
<dbReference type="GO" id="GO:0042803">
    <property type="term" value="F:protein homodimerization activity"/>
    <property type="evidence" value="ECO:0007669"/>
    <property type="project" value="InterPro"/>
</dbReference>
<keyword evidence="3" id="KW-0963">Cytoplasm</keyword>
<feature type="compositionally biased region" description="Basic and acidic residues" evidence="5">
    <location>
        <begin position="9"/>
        <end position="21"/>
    </location>
</feature>
<dbReference type="GO" id="GO:0005737">
    <property type="term" value="C:cytoplasm"/>
    <property type="evidence" value="ECO:0007669"/>
    <property type="project" value="UniProtKB-SubCell"/>
</dbReference>
<comment type="caution">
    <text evidence="6">The sequence shown here is derived from an EMBL/GenBank/DDBJ whole genome shotgun (WGS) entry which is preliminary data.</text>
</comment>
<dbReference type="HAMAP" id="MF_01151">
    <property type="entry name" value="GrpE"/>
    <property type="match status" value="1"/>
</dbReference>
<dbReference type="InterPro" id="IPR013805">
    <property type="entry name" value="GrpE_CC"/>
</dbReference>
<evidence type="ECO:0000313" key="7">
    <source>
        <dbReference type="Proteomes" id="UP000230007"/>
    </source>
</evidence>
<dbReference type="Gene3D" id="2.30.22.10">
    <property type="entry name" value="Head domain of nucleotide exchange factor GrpE"/>
    <property type="match status" value="1"/>
</dbReference>
<sequence length="180" mass="21103">MNFEFLMEEQNKKEENKKQEPELLEGVDEAKALQEELEKISKERDEYLDGWRRSKADLINYKKEELKRLEEMAKFGNEEVIRNLISVLDSFELALVTLEKSEGKVEKGIYLIKTQLEDILKRRGLQKIKVNKNDKFNPSYHEAVGNVSENGESGTIAEEVETGYMLYNKVLRPTRVRLFK</sequence>
<dbReference type="CDD" id="cd00446">
    <property type="entry name" value="GrpE"/>
    <property type="match status" value="1"/>
</dbReference>
<accession>A0A2H0ALH2</accession>
<dbReference type="EMBL" id="PCSK01000022">
    <property type="protein sequence ID" value="PIP46265.1"/>
    <property type="molecule type" value="Genomic_DNA"/>
</dbReference>
<evidence type="ECO:0000256" key="2">
    <source>
        <dbReference type="ARBA" id="ARBA00023186"/>
    </source>
</evidence>
<comment type="function">
    <text evidence="3">Participates actively in the response to hyperosmotic and heat shock by preventing the aggregation of stress-denatured proteins, in association with DnaK and GrpE. It is the nucleotide exchange factor for DnaK and may function as a thermosensor. Unfolded proteins bind initially to DnaJ; upon interaction with the DnaJ-bound protein, DnaK hydrolyzes its bound ATP, resulting in the formation of a stable complex. GrpE releases ADP from DnaK; ATP binding to DnaK triggers the release of the substrate protein, thus completing the reaction cycle. Several rounds of ATP-dependent interactions between DnaJ, DnaK and GrpE are required for fully efficient folding.</text>
</comment>
<dbReference type="GO" id="GO:0000774">
    <property type="term" value="F:adenyl-nucleotide exchange factor activity"/>
    <property type="evidence" value="ECO:0007669"/>
    <property type="project" value="InterPro"/>
</dbReference>
<dbReference type="Pfam" id="PF01025">
    <property type="entry name" value="GrpE"/>
    <property type="match status" value="1"/>
</dbReference>
<keyword evidence="3" id="KW-0346">Stress response</keyword>
<comment type="subunit">
    <text evidence="3">Homodimer.</text>
</comment>
<keyword evidence="2 3" id="KW-0143">Chaperone</keyword>
<dbReference type="PANTHER" id="PTHR21237">
    <property type="entry name" value="GRPE PROTEIN"/>
    <property type="match status" value="1"/>
</dbReference>
<protein>
    <recommendedName>
        <fullName evidence="3">Protein GrpE</fullName>
    </recommendedName>
    <alternativeName>
        <fullName evidence="3">HSP-70 cofactor</fullName>
    </alternativeName>
</protein>